<accession>A0A6A4V1J1</accession>
<organism evidence="15 16">
    <name type="scientific">Amphibalanus amphitrite</name>
    <name type="common">Striped barnacle</name>
    <name type="synonym">Balanus amphitrite</name>
    <dbReference type="NCBI Taxonomy" id="1232801"/>
    <lineage>
        <taxon>Eukaryota</taxon>
        <taxon>Metazoa</taxon>
        <taxon>Ecdysozoa</taxon>
        <taxon>Arthropoda</taxon>
        <taxon>Crustacea</taxon>
        <taxon>Multicrustacea</taxon>
        <taxon>Cirripedia</taxon>
        <taxon>Thoracica</taxon>
        <taxon>Thoracicalcarea</taxon>
        <taxon>Balanomorpha</taxon>
        <taxon>Balanoidea</taxon>
        <taxon>Balanidae</taxon>
        <taxon>Amphibalaninae</taxon>
        <taxon>Amphibalanus</taxon>
    </lineage>
</organism>
<dbReference type="EC" id="3.2.2.-" evidence="13"/>
<keyword evidence="16" id="KW-1185">Reference proteome</keyword>
<evidence type="ECO:0000256" key="8">
    <source>
        <dbReference type="ARBA" id="ARBA00023004"/>
    </source>
</evidence>
<dbReference type="Pfam" id="PF00633">
    <property type="entry name" value="HHH"/>
    <property type="match status" value="1"/>
</dbReference>
<dbReference type="Pfam" id="PF00730">
    <property type="entry name" value="HhH-GPD"/>
    <property type="match status" value="1"/>
</dbReference>
<comment type="subcellular location">
    <subcellularLocation>
        <location evidence="13">Nucleus</location>
    </subcellularLocation>
    <subcellularLocation>
        <location evidence="13">Mitochondrion</location>
    </subcellularLocation>
</comment>
<dbReference type="GO" id="GO:0003677">
    <property type="term" value="F:DNA binding"/>
    <property type="evidence" value="ECO:0007669"/>
    <property type="project" value="UniProtKB-UniRule"/>
</dbReference>
<evidence type="ECO:0000256" key="2">
    <source>
        <dbReference type="ARBA" id="ARBA00008343"/>
    </source>
</evidence>
<dbReference type="FunFam" id="1.10.1670.10:FF:000003">
    <property type="entry name" value="Endonuclease III homolog"/>
    <property type="match status" value="1"/>
</dbReference>
<evidence type="ECO:0000256" key="13">
    <source>
        <dbReference type="HAMAP-Rule" id="MF_03183"/>
    </source>
</evidence>
<dbReference type="Gene3D" id="1.10.340.30">
    <property type="entry name" value="Hypothetical protein, domain 2"/>
    <property type="match status" value="1"/>
</dbReference>
<dbReference type="SUPFAM" id="SSF48150">
    <property type="entry name" value="DNA-glycosylase"/>
    <property type="match status" value="1"/>
</dbReference>
<dbReference type="PANTHER" id="PTHR43286">
    <property type="entry name" value="ENDONUCLEASE III-LIKE PROTEIN 1"/>
    <property type="match status" value="1"/>
</dbReference>
<evidence type="ECO:0000256" key="7">
    <source>
        <dbReference type="ARBA" id="ARBA00022946"/>
    </source>
</evidence>
<evidence type="ECO:0000256" key="12">
    <source>
        <dbReference type="ARBA" id="ARBA00023295"/>
    </source>
</evidence>
<keyword evidence="7" id="KW-0809">Transit peptide</keyword>
<evidence type="ECO:0000256" key="1">
    <source>
        <dbReference type="ARBA" id="ARBA00001966"/>
    </source>
</evidence>
<evidence type="ECO:0000259" key="14">
    <source>
        <dbReference type="SMART" id="SM00478"/>
    </source>
</evidence>
<name>A0A6A4V1J1_AMPAM</name>
<dbReference type="EC" id="4.2.99.18" evidence="13"/>
<keyword evidence="15" id="KW-0255">Endonuclease</keyword>
<dbReference type="SMART" id="SM00478">
    <property type="entry name" value="ENDO3c"/>
    <property type="match status" value="1"/>
</dbReference>
<evidence type="ECO:0000256" key="3">
    <source>
        <dbReference type="ARBA" id="ARBA00022485"/>
    </source>
</evidence>
<proteinExistence type="inferred from homology"/>
<dbReference type="GO" id="GO:0005739">
    <property type="term" value="C:mitochondrion"/>
    <property type="evidence" value="ECO:0007669"/>
    <property type="project" value="UniProtKB-SubCell"/>
</dbReference>
<keyword evidence="10 13" id="KW-0234">DNA repair</keyword>
<sequence length="223" mass="24507">MRAARDAPVDSMGAEVFMNDPGATDSKAGRLHVLVSLMLSSQTRDEVNHAAMTRLRQAGLSVQWLRTVPESELAELIKPVGFWRRKAQYLKSAAALLETEFGGDIPGSVSDLCRLPGVGPKMAHLTMNIAWRQVSGIGVDTHVHRIANRLGWVQKPTGTPELTRQALEAWLPRQHWTEINLLLVGLGQQLCTPVAPRCGECLNRNLCPSAAAPSPTKKKPRRR</sequence>
<comment type="caution">
    <text evidence="13">Lacks conserved residue(s) required for the propagation of feature annotation.</text>
</comment>
<dbReference type="InterPro" id="IPR023170">
    <property type="entry name" value="HhH_base_excis_C"/>
</dbReference>
<evidence type="ECO:0000313" key="16">
    <source>
        <dbReference type="Proteomes" id="UP000440578"/>
    </source>
</evidence>
<dbReference type="CDD" id="cd00056">
    <property type="entry name" value="ENDO3c"/>
    <property type="match status" value="1"/>
</dbReference>
<comment type="similarity">
    <text evidence="2 13">Belongs to the Nth/MutY family.</text>
</comment>
<evidence type="ECO:0000256" key="5">
    <source>
        <dbReference type="ARBA" id="ARBA00022763"/>
    </source>
</evidence>
<keyword evidence="15" id="KW-0540">Nuclease</keyword>
<dbReference type="GO" id="GO:0000703">
    <property type="term" value="F:oxidized pyrimidine nucleobase lesion DNA N-glycosylase activity"/>
    <property type="evidence" value="ECO:0007669"/>
    <property type="project" value="UniProtKB-UniRule"/>
</dbReference>
<evidence type="ECO:0000256" key="4">
    <source>
        <dbReference type="ARBA" id="ARBA00022723"/>
    </source>
</evidence>
<gene>
    <name evidence="15" type="primary">NTHL1_1</name>
    <name evidence="13" type="synonym">NTH1</name>
    <name evidence="15" type="ORF">FJT64_011651</name>
</gene>
<protein>
    <recommendedName>
        <fullName evidence="13">Endonuclease III homolog</fullName>
        <ecNumber evidence="13">3.2.2.-</ecNumber>
        <ecNumber evidence="13">4.2.99.18</ecNumber>
    </recommendedName>
    <alternativeName>
        <fullName evidence="13">Bifunctional DNA N-glycosylase/DNA-(apurinic or apyrimidinic site) lyase</fullName>
        <shortName evidence="13">DNA glycosylase/AP lyase</shortName>
    </alternativeName>
</protein>
<dbReference type="GO" id="GO:0005634">
    <property type="term" value="C:nucleus"/>
    <property type="evidence" value="ECO:0007669"/>
    <property type="project" value="UniProtKB-SubCell"/>
</dbReference>
<dbReference type="Gene3D" id="1.10.1670.10">
    <property type="entry name" value="Helix-hairpin-Helix base-excision DNA repair enzymes (C-terminal)"/>
    <property type="match status" value="1"/>
</dbReference>
<dbReference type="PANTHER" id="PTHR43286:SF1">
    <property type="entry name" value="ENDONUCLEASE III-LIKE PROTEIN 1"/>
    <property type="match status" value="1"/>
</dbReference>
<dbReference type="OrthoDB" id="2099276at2759"/>
<keyword evidence="5 13" id="KW-0227">DNA damage</keyword>
<evidence type="ECO:0000256" key="6">
    <source>
        <dbReference type="ARBA" id="ARBA00022801"/>
    </source>
</evidence>
<keyword evidence="8" id="KW-0408">Iron</keyword>
<keyword evidence="4" id="KW-0479">Metal-binding</keyword>
<comment type="function">
    <text evidence="13">Bifunctional DNA N-glycosylase with associated apurinic/apyrimidinic (AP) lyase function that catalyzes the first step in base excision repair (BER), the primary repair pathway for the repair of oxidative DNA damage. The DNA N-glycosylase activity releases the damaged DNA base from DNA by cleaving the N-glycosidic bond, leaving an AP site. The AP lyase activity cleaves the phosphodiester bond 3' to the AP site by a beta-elimination. Primarily recognizes and repairs oxidative base damage of pyrimidines.</text>
</comment>
<dbReference type="AlphaFoldDB" id="A0A6A4V1J1"/>
<keyword evidence="13" id="KW-0539">Nucleus</keyword>
<dbReference type="InterPro" id="IPR003265">
    <property type="entry name" value="HhH-GPD_domain"/>
</dbReference>
<comment type="cofactor">
    <cofactor evidence="1">
        <name>[4Fe-4S] cluster</name>
        <dbReference type="ChEBI" id="CHEBI:49883"/>
    </cofactor>
</comment>
<dbReference type="Proteomes" id="UP000440578">
    <property type="component" value="Unassembled WGS sequence"/>
</dbReference>
<dbReference type="GO" id="GO:0006289">
    <property type="term" value="P:nucleotide-excision repair"/>
    <property type="evidence" value="ECO:0007669"/>
    <property type="project" value="TreeGrafter"/>
</dbReference>
<dbReference type="InterPro" id="IPR030841">
    <property type="entry name" value="NTH1"/>
</dbReference>
<dbReference type="GO" id="GO:0051539">
    <property type="term" value="F:4 iron, 4 sulfur cluster binding"/>
    <property type="evidence" value="ECO:0007669"/>
    <property type="project" value="UniProtKB-KW"/>
</dbReference>
<dbReference type="InterPro" id="IPR011257">
    <property type="entry name" value="DNA_glycosylase"/>
</dbReference>
<evidence type="ECO:0000256" key="10">
    <source>
        <dbReference type="ARBA" id="ARBA00023204"/>
    </source>
</evidence>
<dbReference type="HAMAP" id="MF_03183">
    <property type="entry name" value="Endonuclease_III_Nth"/>
    <property type="match status" value="1"/>
</dbReference>
<keyword evidence="11 13" id="KW-0456">Lyase</keyword>
<dbReference type="GO" id="GO:0006285">
    <property type="term" value="P:base-excision repair, AP site formation"/>
    <property type="evidence" value="ECO:0007669"/>
    <property type="project" value="UniProtKB-UniRule"/>
</dbReference>
<evidence type="ECO:0000256" key="11">
    <source>
        <dbReference type="ARBA" id="ARBA00023239"/>
    </source>
</evidence>
<comment type="catalytic activity">
    <reaction evidence="13">
        <text>2'-deoxyribonucleotide-(2'-deoxyribose 5'-phosphate)-2'-deoxyribonucleotide-DNA = a 3'-end 2'-deoxyribonucleotide-(2,3-dehydro-2,3-deoxyribose 5'-phosphate)-DNA + a 5'-end 5'-phospho-2'-deoxyribonucleoside-DNA + H(+)</text>
        <dbReference type="Rhea" id="RHEA:66592"/>
        <dbReference type="Rhea" id="RHEA-COMP:13180"/>
        <dbReference type="Rhea" id="RHEA-COMP:16897"/>
        <dbReference type="Rhea" id="RHEA-COMP:17067"/>
        <dbReference type="ChEBI" id="CHEBI:15378"/>
        <dbReference type="ChEBI" id="CHEBI:136412"/>
        <dbReference type="ChEBI" id="CHEBI:157695"/>
        <dbReference type="ChEBI" id="CHEBI:167181"/>
        <dbReference type="EC" id="4.2.99.18"/>
    </reaction>
</comment>
<keyword evidence="9" id="KW-0411">Iron-sulfur</keyword>
<dbReference type="FunFam" id="1.10.340.30:FF:000005">
    <property type="entry name" value="Endonuclease III-like protein 1"/>
    <property type="match status" value="1"/>
</dbReference>
<reference evidence="15 16" key="1">
    <citation type="submission" date="2019-07" db="EMBL/GenBank/DDBJ databases">
        <title>Draft genome assembly of a fouling barnacle, Amphibalanus amphitrite (Darwin, 1854): The first reference genome for Thecostraca.</title>
        <authorList>
            <person name="Kim W."/>
        </authorList>
    </citation>
    <scope>NUCLEOTIDE SEQUENCE [LARGE SCALE GENOMIC DNA]</scope>
    <source>
        <strain evidence="15">SNU_AA5</strain>
        <tissue evidence="15">Soma without cirri and trophi</tissue>
    </source>
</reference>
<comment type="caution">
    <text evidence="15">The sequence shown here is derived from an EMBL/GenBank/DDBJ whole genome shotgun (WGS) entry which is preliminary data.</text>
</comment>
<dbReference type="PIRSF" id="PIRSF001435">
    <property type="entry name" value="Nth"/>
    <property type="match status" value="1"/>
</dbReference>
<keyword evidence="6 13" id="KW-0378">Hydrolase</keyword>
<dbReference type="InterPro" id="IPR003651">
    <property type="entry name" value="Endonuclease3_FeS-loop_motif"/>
</dbReference>
<evidence type="ECO:0000256" key="9">
    <source>
        <dbReference type="ARBA" id="ARBA00023014"/>
    </source>
</evidence>
<dbReference type="GO" id="GO:0046872">
    <property type="term" value="F:metal ion binding"/>
    <property type="evidence" value="ECO:0007669"/>
    <property type="project" value="UniProtKB-KW"/>
</dbReference>
<keyword evidence="13" id="KW-0496">Mitochondrion</keyword>
<evidence type="ECO:0000313" key="15">
    <source>
        <dbReference type="EMBL" id="KAF0290127.1"/>
    </source>
</evidence>
<dbReference type="GO" id="GO:0140078">
    <property type="term" value="F:class I DNA-(apurinic or apyrimidinic site) endonuclease activity"/>
    <property type="evidence" value="ECO:0007669"/>
    <property type="project" value="UniProtKB-EC"/>
</dbReference>
<keyword evidence="12 13" id="KW-0326">Glycosidase</keyword>
<dbReference type="SMART" id="SM00525">
    <property type="entry name" value="FES"/>
    <property type="match status" value="1"/>
</dbReference>
<feature type="domain" description="HhH-GPD" evidence="14">
    <location>
        <begin position="39"/>
        <end position="189"/>
    </location>
</feature>
<dbReference type="EMBL" id="VIIS01001979">
    <property type="protein sequence ID" value="KAF0290127.1"/>
    <property type="molecule type" value="Genomic_DNA"/>
</dbReference>
<dbReference type="InterPro" id="IPR000445">
    <property type="entry name" value="HhH_motif"/>
</dbReference>
<keyword evidence="3" id="KW-0004">4Fe-4S</keyword>